<evidence type="ECO:0000256" key="12">
    <source>
        <dbReference type="ARBA" id="ARBA00022553"/>
    </source>
</evidence>
<evidence type="ECO:0000256" key="13">
    <source>
        <dbReference type="ARBA" id="ARBA00022561"/>
    </source>
</evidence>
<keyword evidence="9" id="KW-1036">Host cytoplasmic vesicle</keyword>
<dbReference type="InterPro" id="IPR042308">
    <property type="entry name" value="HC_PRO_CPD_sf"/>
</dbReference>
<comment type="catalytic activity">
    <reaction evidence="2">
        <text>Hydrolyzes a Gly-|-Gly bond at its own C-terminus, commonly in the sequence -Tyr-Xaa-Val-Gly-|-Gly, in the processing of the potyviral polyprotein.</text>
        <dbReference type="EC" id="3.4.22.45"/>
    </reaction>
</comment>
<protein>
    <recommendedName>
        <fullName evidence="6">Genome polyprotein</fullName>
    </recommendedName>
</protein>
<dbReference type="GO" id="GO:0006351">
    <property type="term" value="P:DNA-templated transcription"/>
    <property type="evidence" value="ECO:0007669"/>
    <property type="project" value="InterPro"/>
</dbReference>
<dbReference type="InterPro" id="IPR013648">
    <property type="entry name" value="PP_Potyviridae"/>
</dbReference>
<dbReference type="Pfam" id="PF00863">
    <property type="entry name" value="Peptidase_C4"/>
    <property type="match status" value="1"/>
</dbReference>
<evidence type="ECO:0000256" key="9">
    <source>
        <dbReference type="ARBA" id="ARBA00022488"/>
    </source>
</evidence>
<evidence type="ECO:0000256" key="3">
    <source>
        <dbReference type="ARBA" id="ARBA00004147"/>
    </source>
</evidence>
<evidence type="ECO:0000256" key="34">
    <source>
        <dbReference type="SAM" id="Coils"/>
    </source>
</evidence>
<dbReference type="KEGG" id="vg:5076427"/>
<keyword evidence="26" id="KW-0693">Viral RNA replication</keyword>
<dbReference type="MEROPS" id="C06.001"/>
<dbReference type="InterPro" id="IPR001205">
    <property type="entry name" value="RNA-dir_pol_C"/>
</dbReference>
<evidence type="ECO:0000256" key="25">
    <source>
        <dbReference type="ARBA" id="ARBA00022844"/>
    </source>
</evidence>
<dbReference type="InterPro" id="IPR011545">
    <property type="entry name" value="DEAD/DEAH_box_helicase_dom"/>
</dbReference>
<evidence type="ECO:0000256" key="4">
    <source>
        <dbReference type="ARBA" id="ARBA00004328"/>
    </source>
</evidence>
<dbReference type="GO" id="GO:0052170">
    <property type="term" value="P:symbiont-mediated suppression of host innate immune response"/>
    <property type="evidence" value="ECO:0007669"/>
    <property type="project" value="UniProtKB-KW"/>
</dbReference>
<evidence type="ECO:0000259" key="38">
    <source>
        <dbReference type="PROSITE" id="PS51194"/>
    </source>
</evidence>
<evidence type="ECO:0000256" key="8">
    <source>
        <dbReference type="ARBA" id="ARBA00022484"/>
    </source>
</evidence>
<keyword evidence="15" id="KW-0945">Host-virus interaction</keyword>
<evidence type="ECO:0000256" key="6">
    <source>
        <dbReference type="ARBA" id="ARBA00020107"/>
    </source>
</evidence>
<evidence type="ECO:0000256" key="29">
    <source>
        <dbReference type="ARBA" id="ARBA00029422"/>
    </source>
</evidence>
<evidence type="ECO:0000256" key="24">
    <source>
        <dbReference type="ARBA" id="ARBA00022840"/>
    </source>
</evidence>
<dbReference type="SMART" id="SM00487">
    <property type="entry name" value="DEXDc"/>
    <property type="match status" value="1"/>
</dbReference>
<evidence type="ECO:0000259" key="36">
    <source>
        <dbReference type="PROSITE" id="PS50507"/>
    </source>
</evidence>
<dbReference type="PROSITE" id="PS51194">
    <property type="entry name" value="HELICASE_CTER"/>
    <property type="match status" value="1"/>
</dbReference>
<dbReference type="InterPro" id="IPR001592">
    <property type="entry name" value="Poty_coat"/>
</dbReference>
<dbReference type="Gene3D" id="2.40.10.10">
    <property type="entry name" value="Trypsin-like serine proteases"/>
    <property type="match status" value="2"/>
</dbReference>
<evidence type="ECO:0000256" key="33">
    <source>
        <dbReference type="RuleBase" id="RU003351"/>
    </source>
</evidence>
<dbReference type="PROSITE" id="PS51192">
    <property type="entry name" value="HELICASE_ATP_BIND_1"/>
    <property type="match status" value="1"/>
</dbReference>
<dbReference type="InterPro" id="IPR043502">
    <property type="entry name" value="DNA/RNA_pol_sf"/>
</dbReference>
<evidence type="ECO:0000256" key="28">
    <source>
        <dbReference type="ARBA" id="ARBA00029405"/>
    </source>
</evidence>
<dbReference type="RefSeq" id="YP_610949.1">
    <property type="nucleotide sequence ID" value="NC_008028.1"/>
</dbReference>
<dbReference type="GO" id="GO:0005198">
    <property type="term" value="F:structural molecule activity"/>
    <property type="evidence" value="ECO:0007669"/>
    <property type="project" value="InterPro"/>
</dbReference>
<feature type="region of interest" description="Disordered" evidence="35">
    <location>
        <begin position="2809"/>
        <end position="2829"/>
    </location>
</feature>
<keyword evidence="27" id="KW-0899">Viral immunoevasion</keyword>
<dbReference type="PANTHER" id="PTHR43519:SF1">
    <property type="entry name" value="ATP-DEPENDENT RNA HELICASE HRPB"/>
    <property type="match status" value="1"/>
</dbReference>
<evidence type="ECO:0000256" key="5">
    <source>
        <dbReference type="ARBA" id="ARBA00006064"/>
    </source>
</evidence>
<evidence type="ECO:0000259" key="37">
    <source>
        <dbReference type="PROSITE" id="PS51192"/>
    </source>
</evidence>
<keyword evidence="43" id="KW-1185">Reference proteome</keyword>
<dbReference type="InterPro" id="IPR031159">
    <property type="entry name" value="HC_PRO_CPD_dom"/>
</dbReference>
<dbReference type="GO" id="GO:0039694">
    <property type="term" value="P:viral RNA genome replication"/>
    <property type="evidence" value="ECO:0007669"/>
    <property type="project" value="InterPro"/>
</dbReference>
<dbReference type="GO" id="GO:0004197">
    <property type="term" value="F:cysteine-type endopeptidase activity"/>
    <property type="evidence" value="ECO:0007669"/>
    <property type="project" value="InterPro"/>
</dbReference>
<dbReference type="SUPFAM" id="SSF56672">
    <property type="entry name" value="DNA/RNA polymerases"/>
    <property type="match status" value="1"/>
</dbReference>
<comment type="function">
    <text evidence="28">Involved in aphid transmission, cell-to-cell and systemis movement, encapsidation of the viral RNA and in the regulation of viral RNA amplification.</text>
</comment>
<dbReference type="GO" id="GO:0003723">
    <property type="term" value="F:RNA binding"/>
    <property type="evidence" value="ECO:0007669"/>
    <property type="project" value="InterPro"/>
</dbReference>
<dbReference type="Pfam" id="PF13608">
    <property type="entry name" value="Potyvirid-P3"/>
    <property type="match status" value="1"/>
</dbReference>
<organism evidence="42 43">
    <name type="scientific">Daphne mosaic virus</name>
    <dbReference type="NCBI Taxonomy" id="578107"/>
    <lineage>
        <taxon>Viruses</taxon>
        <taxon>Riboviria</taxon>
        <taxon>Orthornavirae</taxon>
        <taxon>Pisuviricota</taxon>
        <taxon>Stelpaviricetes</taxon>
        <taxon>Patatavirales</taxon>
        <taxon>Potyviridae</taxon>
        <taxon>Potyvirus</taxon>
        <taxon>Potyvirus daphnis</taxon>
    </lineage>
</organism>
<evidence type="ECO:0000256" key="35">
    <source>
        <dbReference type="SAM" id="MobiDB-lite"/>
    </source>
</evidence>
<keyword evidence="10" id="KW-1139">Helical capsid protein</keyword>
<evidence type="ECO:0000256" key="23">
    <source>
        <dbReference type="ARBA" id="ARBA00022807"/>
    </source>
</evidence>
<dbReference type="Pfam" id="PF01577">
    <property type="entry name" value="Peptidase_S30"/>
    <property type="match status" value="1"/>
</dbReference>
<keyword evidence="23" id="KW-0788">Thiol protease</keyword>
<dbReference type="PANTHER" id="PTHR43519">
    <property type="entry name" value="ATP-DEPENDENT RNA HELICASE HRPB"/>
    <property type="match status" value="1"/>
</dbReference>
<keyword evidence="22" id="KW-0347">Helicase</keyword>
<dbReference type="Gene3D" id="3.40.50.300">
    <property type="entry name" value="P-loop containing nucleotide triphosphate hydrolases"/>
    <property type="match status" value="2"/>
</dbReference>
<dbReference type="GO" id="GO:0006508">
    <property type="term" value="P:proteolysis"/>
    <property type="evidence" value="ECO:0007669"/>
    <property type="project" value="UniProtKB-KW"/>
</dbReference>
<dbReference type="Gene3D" id="3.30.70.270">
    <property type="match status" value="1"/>
</dbReference>
<keyword evidence="7" id="KW-0941">Suppressor of RNA silencing</keyword>
<evidence type="ECO:0000256" key="18">
    <source>
        <dbReference type="ARBA" id="ARBA00022679"/>
    </source>
</evidence>
<dbReference type="Pfam" id="PF00270">
    <property type="entry name" value="DEAD"/>
    <property type="match status" value="1"/>
</dbReference>
<keyword evidence="18" id="KW-0808">Transferase</keyword>
<dbReference type="Pfam" id="PF00767">
    <property type="entry name" value="Poty_coat"/>
    <property type="match status" value="1"/>
</dbReference>
<evidence type="ECO:0000256" key="11">
    <source>
        <dbReference type="ARBA" id="ARBA00022520"/>
    </source>
</evidence>
<dbReference type="SUPFAM" id="SSF52540">
    <property type="entry name" value="P-loop containing nucleoside triphosphate hydrolases"/>
    <property type="match status" value="2"/>
</dbReference>
<keyword evidence="25" id="KW-0946">Virion</keyword>
<keyword evidence="19" id="KW-0548">Nucleotidyltransferase</keyword>
<dbReference type="InterPro" id="IPR043128">
    <property type="entry name" value="Rev_trsase/Diguanyl_cyclase"/>
</dbReference>
<dbReference type="GO" id="GO:0004386">
    <property type="term" value="F:helicase activity"/>
    <property type="evidence" value="ECO:0007669"/>
    <property type="project" value="UniProtKB-KW"/>
</dbReference>
<dbReference type="EMBL" id="DQ299908">
    <property type="protein sequence ID" value="ABC25565.1"/>
    <property type="molecule type" value="Genomic_RNA"/>
</dbReference>
<name>Q1KZY1_9POTV</name>
<dbReference type="GO" id="GO:0044161">
    <property type="term" value="C:host cell cytoplasmic vesicle"/>
    <property type="evidence" value="ECO:0007669"/>
    <property type="project" value="UniProtKB-SubCell"/>
</dbReference>
<feature type="domain" description="Peptidase S30" evidence="41">
    <location>
        <begin position="159"/>
        <end position="300"/>
    </location>
</feature>
<evidence type="ECO:0000256" key="32">
    <source>
        <dbReference type="PROSITE-ProRule" id="PRU01080"/>
    </source>
</evidence>
<dbReference type="Gene3D" id="3.90.70.150">
    <property type="entry name" value="Helper component proteinase"/>
    <property type="match status" value="1"/>
</dbReference>
<sequence>MTTTGSIMIGSMHIPIGMQKAEKSGKTLADIVYSEGQNIAQNLQAHIRVENTNRVQQCSALEDLINAYEEQYEDHVERIDKKLKRKRAWITRRMEKRIARKQPAKPYEGPANDSIVDSIDVTEEYRVASGGDEATTSVQTLKSQLKRSRCKKITERKLQLSETQITNLIRAISKIVKRRGGTISVIDKSGANDIELARGKVMAKVYHLRGRKPRIDLKTLKHGGEKILEDIFEATVPLTMVKDETVKAGCSGFVFRYDKLHAIKSRAKGKFFIVRGRHEGKLYDARLKVTNSIRNTMHHYSSNANKFWDGFEKEFIGIRSKPDDGHECSQDYSVEDCGRVAGILAQVIAPCWKITCTKCAHADMMSTSPNLDETMRSRAMQAKELIAKDLAQFDHVVSFLDRYILALSRRNTSVDETIEIQRLIGDIKTDPCASLNFMNETLQRSDRLSSEDFSKCTKSLLQVVRWVKNRTDSIKQNDLSRFRNKISGKALINPSLMCDNQRDKNGNFVWGTRGYHAKRFFNNFFERVDSTNGYKKHIVRTFPNGQRELAIGNLIVSTNFSLLRQQMVGKSVEKVALTKECVSRREGSFIYSNCCVTDDSGNPLLSEIKMPTKNHLVVGNSGDPKYVDLPSDESGMFIAKEGYCYMNIFLAMLINVSENDAKDFTKMVRDVIAERLGKWPSMLDVATACFLLTVFHPDTKNAELPRILVDHKTKTMHVIDSYGSMHTGYHILKANTVNQLINFASDNIESDMIHYRVGGMPTKDAHAVKKLTRCVMHAEALKHMLLEEPHIAFFGLVSPSILIALHSSPSLENVINHWLSRNEGVGISLLKLRSLTEKVSRARFLKDQHSLILTSASAMLKSLQDSDYVSYEKERAHTFIFDNCGEIRIRPAIDQRWFVLRSDEELIAIEKNYQKELKDSYNALNLSERLRVGWRSVRYSSLFEKFTMMGAVSDLKETAELSCTYGLRKVRTAGGAVVTLCRKASANACSAALKTFANVVCSTISYMIPDIVKFMNVLVAINLLLAVFNKLRSIADQHRTMKARQAATDEYVQVCEIGEIYERRRSTTGHFPTFDEVREEISKCNHKLLPTFERVYGSTTEYESKSAESQQYEKSLAFVALLLMVFDSERSDCVYKVLCKLRALTNICGERVQYQSLDDFENVADDKKLTIDFELSSEMQSQSTSGDMMFTKWWDIQVQTGRTVPHYRCEGEFSEFTRETCAEIANKIAHSAQKEWIIRGNVGSGKSTGFPKALSNRGRILVLEPTRPLAENVCRQLRGEPFFASPTLRMRGLSSFGSDPITIMTSGYAFAFFANNPLKLKEFDFVQMDECHVVDANCMAFYSLLREYEFSGKILRTSATPQGRECDFHTQYPVAMHKEEHLSFESFVTGLGTGVAYDALAHGCNILIYVASYNEVDTLGKMLTDKKYQVTKVDGRTMKTGQISIETKGTEAHPHFLVATNIIENGVTLNVDVVVDFGTKVVADYDIDNRSMHYTKKPISYGERLQRMGRVGRRKAGFALRIGSTQKGIQEVPVSTATQAAFNCFAYGLPVMTANVSTSLMANCTVRQAQTMNCFELPSVLTYSLVASDGCMHPDIHAILKPYKLSESEILLREGAFNFESTSSWMTVRQYNRIGMRLNLPDDTKIPFLTRDVPEGVYERIWQVVLQVKAKNGCVRMNSYSVAKVAYTLKTDVNSIDTNLQCVESLLQDEYAKEAQMQSLSTIVKQGSSISMLSVINMIKHRYAKNHTKANIEKLTAVRDQLREFRNISANGITDEIIAAYPKLESVMYQGKDALANFSGVQGRWNGWLITKDLLVVGGVKAGGFWLLYSSFIHRMSERVEYQGKNKTKRLRFRDARDRKMGREAYGDDGTIEHYFGSAYTKKGKEKGYTRGMGSKGSKARKFNTFYGFDIDEISLIRYLDPLTGVTLDEQPYTDIAIVQEHFGNIRQKMVLSDELDPQKIISEPGIQGFAIRDGAKKVLKLDLTPHNPLKVCDRFSTIAGFPERESELRQTGKAVEIDRSEIPKPSKAQVEYEGKTAMKGLRDYNGIASCVCVVNNFSEGGSSEMHAIGYGSYLITNGHFFRRTNGHMTITSHHGEFKVHNIRQLKIFGIPKKDMALIRLPKDFPPFPMKLRFREPIAGENVVLVGNNFQEKYISSMVSESCHTYPRDNGGFWKHYISTKQGSCGQPLVSVEDGFIVGIHALHSNESSVNYYTNIIDGFEKNILSKLVELKWEMNWAYNPNNVCWGSLNIPEQAPVALFRPEKIARSIHGELVIEQGKRDRDAWLYNSLEHNLKAVGQLDTNFVTKHVVKGRCPLFALYLDAHPEAKVFFKPLMGFYGKSALNREAYIKDIMKYSSVIDVGRVDTDAFETAASNVFHYINNSGFVETTFVTDTDAIFGSLNMKAAVGALYKGKKSEYFEGSTLHDRDVLLQESCKRLYFGQMGVWNGNLKAELRPVEKIRENKTRTFTAAPIETLLGAKVCVDDFNNQFYDHHTECPWTVGISKFYGGWDKLMRKLPEGWIYCDADGSRFDSSLTPYLINSVLQIRLMFAEDWDIGREMLKNLYTEIMYTPIATPDGTIYKKFRGNNSGQPSTVVDNTLMVFISLLYSLEKSGIDTENFEEFIVFFINGDDLIIAVRPDMEKQILDPMSDNFLSLGLNYDFSNRVKDKSELWFMSHQAVLSEGKYIPKLEPARIVSILEWTRSKEPEHRLEAICAAMIEAWGHDDLLMEIRKFYAWILEQEPYSHLAKEGKAPFISELALRQLYLNKGTKSSEFLEYLDALCEMDECETSEDESESVCYQADDTIDAAEKKPKQQKSEEKKPEVADVVIPREPDRDVNAGSSGTIKIPRVQQLTSKLDLPKFHGKPALNLQHLLTYKPSQVNISNTRASLAQFNTWFEAVRDAYDVKDEDMTVLMNGLMVWCIENGTSPNINGNWYMMDGDEQLEYPLKPVVENAKPTLRQIMAHMSNIAEAYIEMRNSERPYMPRYGLQRNLTDMSLARYAFDFYEITSKTPGRAREAHIQMKAAALRNASTHLFGLDGNVGNAAENTERHTTDDVDVNTHSFTGARMR</sequence>
<feature type="domain" description="Helicase C-terminal" evidence="38">
    <location>
        <begin position="1396"/>
        <end position="1557"/>
    </location>
</feature>
<dbReference type="InterPro" id="IPR027417">
    <property type="entry name" value="P-loop_NTPase"/>
</dbReference>
<comment type="subcellular location">
    <subcellularLocation>
        <location evidence="30">Host cytoplasmic vesicle</location>
    </subcellularLocation>
    <subcellularLocation>
        <location evidence="3">Host nucleus</location>
    </subcellularLocation>
    <subcellularLocation>
        <location evidence="4">Virion</location>
    </subcellularLocation>
</comment>
<dbReference type="InterPro" id="IPR014001">
    <property type="entry name" value="Helicase_ATP-bd"/>
</dbReference>
<feature type="active site" description="For helper component proteinase activity" evidence="32">
    <location>
        <position position="644"/>
    </location>
</feature>
<evidence type="ECO:0000256" key="17">
    <source>
        <dbReference type="ARBA" id="ARBA00022670"/>
    </source>
</evidence>
<dbReference type="Proteomes" id="UP000203553">
    <property type="component" value="Segment"/>
</dbReference>
<evidence type="ECO:0000256" key="15">
    <source>
        <dbReference type="ARBA" id="ARBA00022581"/>
    </source>
</evidence>
<comment type="similarity">
    <text evidence="5 33">Belongs to the potyviridae genome polyprotein family.</text>
</comment>
<keyword evidence="12" id="KW-0597">Phosphoprotein</keyword>
<evidence type="ECO:0000259" key="40">
    <source>
        <dbReference type="PROSITE" id="PS51744"/>
    </source>
</evidence>
<evidence type="ECO:0000313" key="42">
    <source>
        <dbReference type="EMBL" id="ABC25565.1"/>
    </source>
</evidence>
<keyword evidence="20" id="KW-0547">Nucleotide-binding</keyword>
<dbReference type="PRINTS" id="PR00966">
    <property type="entry name" value="NIAPOTYPTASE"/>
</dbReference>
<dbReference type="PROSITE" id="PS51871">
    <property type="entry name" value="PV_P1_PRO"/>
    <property type="match status" value="1"/>
</dbReference>
<keyword evidence="13" id="KW-0167">Capsid protein</keyword>
<reference evidence="42 43" key="1">
    <citation type="journal article" date="2006" name="Arch. Virol.">
        <title>Complete genome sequence of Daphne mosaic virus - a potyvirus from an ornamental shrub related to papaya leaf distortion mosaic virus.</title>
        <authorList>
            <person name="Petrzik K."/>
            <person name="Franova J."/>
        </authorList>
    </citation>
    <scope>NUCLEOTIDE SEQUENCE [LARGE SCALE GENOMIC DNA]</scope>
</reference>
<dbReference type="GO" id="GO:0042025">
    <property type="term" value="C:host cell nucleus"/>
    <property type="evidence" value="ECO:0007669"/>
    <property type="project" value="UniProtKB-SubCell"/>
</dbReference>
<dbReference type="PROSITE" id="PS51744">
    <property type="entry name" value="HC_PRO_CPD"/>
    <property type="match status" value="1"/>
</dbReference>
<accession>Q1KZY1</accession>
<keyword evidence="21" id="KW-0378">Hydrolase</keyword>
<evidence type="ECO:0000256" key="1">
    <source>
        <dbReference type="ARBA" id="ARBA00000785"/>
    </source>
</evidence>
<proteinExistence type="inferred from homology"/>
<dbReference type="Pfam" id="PF00680">
    <property type="entry name" value="RdRP_1"/>
    <property type="match status" value="1"/>
</dbReference>
<dbReference type="GO" id="GO:0005524">
    <property type="term" value="F:ATP binding"/>
    <property type="evidence" value="ECO:0007669"/>
    <property type="project" value="UniProtKB-KW"/>
</dbReference>
<dbReference type="CDD" id="cd23175">
    <property type="entry name" value="ps-ssRNAv_Potyviridae_RdRp"/>
    <property type="match status" value="1"/>
</dbReference>
<keyword evidence="16" id="KW-1090">Inhibition of host innate immune response by virus</keyword>
<dbReference type="Pfam" id="PF00851">
    <property type="entry name" value="Peptidase_C6"/>
    <property type="match status" value="1"/>
</dbReference>
<keyword evidence="11" id="KW-0191">Covalent protein-RNA linkage</keyword>
<dbReference type="GO" id="GO:0003968">
    <property type="term" value="F:RNA-directed RNA polymerase activity"/>
    <property type="evidence" value="ECO:0007669"/>
    <property type="project" value="UniProtKB-KW"/>
</dbReference>
<dbReference type="SUPFAM" id="SSF50494">
    <property type="entry name" value="Trypsin-like serine proteases"/>
    <property type="match status" value="1"/>
</dbReference>
<evidence type="ECO:0000256" key="21">
    <source>
        <dbReference type="ARBA" id="ARBA00022801"/>
    </source>
</evidence>
<dbReference type="SMART" id="SM00490">
    <property type="entry name" value="HELICc"/>
    <property type="match status" value="1"/>
</dbReference>
<evidence type="ECO:0000256" key="30">
    <source>
        <dbReference type="ARBA" id="ARBA00034108"/>
    </source>
</evidence>
<dbReference type="GeneID" id="5076427"/>
<dbReference type="GO" id="GO:0019029">
    <property type="term" value="C:helical viral capsid"/>
    <property type="evidence" value="ECO:0007669"/>
    <property type="project" value="UniProtKB-KW"/>
</dbReference>
<keyword evidence="34" id="KW-0175">Coiled coil</keyword>
<dbReference type="InterPro" id="IPR002540">
    <property type="entry name" value="Pept_S30_P1_potyvir"/>
</dbReference>
<feature type="domain" description="Peptidase C6" evidence="40">
    <location>
        <begin position="636"/>
        <end position="758"/>
    </location>
</feature>
<feature type="domain" description="RdRp catalytic" evidence="36">
    <location>
        <begin position="2521"/>
        <end position="2645"/>
    </location>
</feature>
<dbReference type="InterPro" id="IPR001650">
    <property type="entry name" value="Helicase_C-like"/>
</dbReference>
<dbReference type="InterPro" id="IPR043504">
    <property type="entry name" value="Peptidase_S1_PA_chymotrypsin"/>
</dbReference>
<evidence type="ECO:0000256" key="31">
    <source>
        <dbReference type="ARBA" id="ARBA00045403"/>
    </source>
</evidence>
<evidence type="ECO:0000256" key="26">
    <source>
        <dbReference type="ARBA" id="ARBA00022953"/>
    </source>
</evidence>
<keyword evidence="8" id="KW-0696">RNA-directed RNA polymerase</keyword>
<evidence type="ECO:0000313" key="43">
    <source>
        <dbReference type="Proteomes" id="UP000203553"/>
    </source>
</evidence>
<feature type="domain" description="Peptidase C4" evidence="39">
    <location>
        <begin position="2035"/>
        <end position="2253"/>
    </location>
</feature>
<evidence type="ECO:0000256" key="22">
    <source>
        <dbReference type="ARBA" id="ARBA00022806"/>
    </source>
</evidence>
<dbReference type="PROSITE" id="PS51436">
    <property type="entry name" value="POTYVIRUS_NIA_PRO"/>
    <property type="match status" value="1"/>
</dbReference>
<evidence type="ECO:0000259" key="39">
    <source>
        <dbReference type="PROSITE" id="PS51436"/>
    </source>
</evidence>
<dbReference type="PROSITE" id="PS50507">
    <property type="entry name" value="RDRP_SSRNA_POS"/>
    <property type="match status" value="1"/>
</dbReference>
<keyword evidence="17" id="KW-0645">Protease</keyword>
<comment type="function">
    <text evidence="29">Has helicase activity. It may be involved in replication.</text>
</comment>
<dbReference type="InterPro" id="IPR039560">
    <property type="entry name" value="Potyvirid-P3"/>
</dbReference>
<dbReference type="Pfam" id="PF08440">
    <property type="entry name" value="Poty_PP"/>
    <property type="match status" value="1"/>
</dbReference>
<dbReference type="InterPro" id="IPR007094">
    <property type="entry name" value="RNA-dir_pol_PSvirus"/>
</dbReference>
<evidence type="ECO:0000256" key="20">
    <source>
        <dbReference type="ARBA" id="ARBA00022741"/>
    </source>
</evidence>
<evidence type="ECO:0000256" key="14">
    <source>
        <dbReference type="ARBA" id="ARBA00022562"/>
    </source>
</evidence>
<evidence type="ECO:0000259" key="41">
    <source>
        <dbReference type="PROSITE" id="PS51871"/>
    </source>
</evidence>
<evidence type="ECO:0000256" key="10">
    <source>
        <dbReference type="ARBA" id="ARBA00022497"/>
    </source>
</evidence>
<comment type="catalytic activity">
    <reaction evidence="1">
        <text>Hydrolyzes glutaminyl bonds, and activity is further restricted by preferences for the amino acids in P6 - P1' that vary with the species of potyvirus, e.g. Glu-Xaa-Xaa-Tyr-Xaa-Gln-|-(Ser or Gly) for the enzyme from tobacco etch virus. The natural substrate is the viral polyprotein, but other proteins and oligopeptides containing the appropriate consensus sequence are also cleaved.</text>
        <dbReference type="EC" id="3.4.22.44"/>
    </reaction>
</comment>
<dbReference type="InterPro" id="IPR001456">
    <property type="entry name" value="HC-pro"/>
</dbReference>
<evidence type="ECO:0000256" key="2">
    <source>
        <dbReference type="ARBA" id="ARBA00001848"/>
    </source>
</evidence>
<dbReference type="GO" id="GO:0016818">
    <property type="term" value="F:hydrolase activity, acting on acid anhydrides, in phosphorus-containing anhydrides"/>
    <property type="evidence" value="ECO:0007669"/>
    <property type="project" value="InterPro"/>
</dbReference>
<dbReference type="InterPro" id="IPR001730">
    <property type="entry name" value="Potyv_NIa-pro_dom"/>
</dbReference>
<keyword evidence="14" id="KW-1048">Host nucleus</keyword>
<evidence type="ECO:0000256" key="27">
    <source>
        <dbReference type="ARBA" id="ARBA00023280"/>
    </source>
</evidence>
<dbReference type="InterPro" id="IPR009003">
    <property type="entry name" value="Peptidase_S1_PA"/>
</dbReference>
<keyword evidence="24" id="KW-0067">ATP-binding</keyword>
<feature type="domain" description="Helicase ATP-binding" evidence="37">
    <location>
        <begin position="1227"/>
        <end position="1379"/>
    </location>
</feature>
<feature type="coiled-coil region" evidence="34">
    <location>
        <begin position="58"/>
        <end position="85"/>
    </location>
</feature>
<evidence type="ECO:0000256" key="19">
    <source>
        <dbReference type="ARBA" id="ARBA00022695"/>
    </source>
</evidence>
<evidence type="ECO:0000256" key="7">
    <source>
        <dbReference type="ARBA" id="ARBA00022463"/>
    </source>
</evidence>
<dbReference type="Pfam" id="PF00271">
    <property type="entry name" value="Helicase_C"/>
    <property type="match status" value="1"/>
</dbReference>
<comment type="function">
    <text evidence="31">Mediates the cap-independent, EIF4E-dependent translation of viral genomic RNAs. Binds to the cap-binding site of host EIF4E and thus interferes with the host EIF4E-dependent mRNA export and translation. VPg-RNA directly binds EIF4E and is a template for transcription. Also forms trimeric complexes with EIF4E-EIF4G, which are templates for translation.</text>
</comment>
<evidence type="ECO:0000256" key="16">
    <source>
        <dbReference type="ARBA" id="ARBA00022632"/>
    </source>
</evidence>
<feature type="active site" description="For helper component proteinase activity" evidence="32">
    <location>
        <position position="717"/>
    </location>
</feature>